<evidence type="ECO:0000256" key="1">
    <source>
        <dbReference type="ARBA" id="ARBA00004477"/>
    </source>
</evidence>
<dbReference type="OMA" id="FIDYMIR"/>
<evidence type="ECO:0000256" key="8">
    <source>
        <dbReference type="SAM" id="Phobius"/>
    </source>
</evidence>
<dbReference type="GO" id="GO:0006506">
    <property type="term" value="P:GPI anchor biosynthetic process"/>
    <property type="evidence" value="ECO:0007669"/>
    <property type="project" value="UniProtKB-UniPathway"/>
</dbReference>
<dbReference type="Proteomes" id="UP000078561">
    <property type="component" value="Unassembled WGS sequence"/>
</dbReference>
<proteinExistence type="predicted"/>
<accession>A0A163JEI7</accession>
<evidence type="ECO:0000256" key="6">
    <source>
        <dbReference type="ARBA" id="ARBA00022989"/>
    </source>
</evidence>
<dbReference type="STRING" id="4829.A0A163JEI7"/>
<dbReference type="EMBL" id="LT552359">
    <property type="protein sequence ID" value="SAL98853.1"/>
    <property type="molecule type" value="Genomic_DNA"/>
</dbReference>
<evidence type="ECO:0000313" key="10">
    <source>
        <dbReference type="Proteomes" id="UP000078561"/>
    </source>
</evidence>
<dbReference type="GO" id="GO:0005789">
    <property type="term" value="C:endoplasmic reticulum membrane"/>
    <property type="evidence" value="ECO:0007669"/>
    <property type="project" value="UniProtKB-SubCell"/>
</dbReference>
<feature type="transmembrane region" description="Helical" evidence="8">
    <location>
        <begin position="142"/>
        <end position="162"/>
    </location>
</feature>
<dbReference type="AlphaFoldDB" id="A0A163JEI7"/>
<gene>
    <name evidence="9" type="primary">ABSGL_04418.1 scaffold 5409</name>
</gene>
<keyword evidence="7 8" id="KW-0472">Membrane</keyword>
<evidence type="ECO:0000256" key="5">
    <source>
        <dbReference type="ARBA" id="ARBA00022824"/>
    </source>
</evidence>
<keyword evidence="5" id="KW-0256">Endoplasmic reticulum</keyword>
<evidence type="ECO:0000313" key="9">
    <source>
        <dbReference type="EMBL" id="SAL98853.1"/>
    </source>
</evidence>
<evidence type="ECO:0008006" key="11">
    <source>
        <dbReference type="Google" id="ProtNLM"/>
    </source>
</evidence>
<dbReference type="Pfam" id="PF06699">
    <property type="entry name" value="PIG-F"/>
    <property type="match status" value="1"/>
</dbReference>
<feature type="transmembrane region" description="Helical" evidence="8">
    <location>
        <begin position="182"/>
        <end position="202"/>
    </location>
</feature>
<keyword evidence="10" id="KW-1185">Reference proteome</keyword>
<dbReference type="InterPro" id="IPR009580">
    <property type="entry name" value="GPI_biosynthesis_protein_Pig-F"/>
</dbReference>
<comment type="pathway">
    <text evidence="2">Glycolipid biosynthesis; glycosylphosphatidylinositol-anchor biosynthesis.</text>
</comment>
<reference evidence="9" key="1">
    <citation type="submission" date="2016-04" db="EMBL/GenBank/DDBJ databases">
        <authorList>
            <person name="Evans L.H."/>
            <person name="Alamgir A."/>
            <person name="Owens N."/>
            <person name="Weber N.D."/>
            <person name="Virtaneva K."/>
            <person name="Barbian K."/>
            <person name="Babar A."/>
            <person name="Rosenke K."/>
        </authorList>
    </citation>
    <scope>NUCLEOTIDE SEQUENCE [LARGE SCALE GENOMIC DNA]</scope>
    <source>
        <strain evidence="9">CBS 101.48</strain>
    </source>
</reference>
<feature type="transmembrane region" description="Helical" evidence="8">
    <location>
        <begin position="7"/>
        <end position="26"/>
    </location>
</feature>
<feature type="transmembrane region" description="Helical" evidence="8">
    <location>
        <begin position="71"/>
        <end position="94"/>
    </location>
</feature>
<dbReference type="UniPathway" id="UPA00196"/>
<keyword evidence="6 8" id="KW-1133">Transmembrane helix</keyword>
<feature type="transmembrane region" description="Helical" evidence="8">
    <location>
        <begin position="100"/>
        <end position="121"/>
    </location>
</feature>
<organism evidence="9">
    <name type="scientific">Absidia glauca</name>
    <name type="common">Pin mould</name>
    <dbReference type="NCBI Taxonomy" id="4829"/>
    <lineage>
        <taxon>Eukaryota</taxon>
        <taxon>Fungi</taxon>
        <taxon>Fungi incertae sedis</taxon>
        <taxon>Mucoromycota</taxon>
        <taxon>Mucoromycotina</taxon>
        <taxon>Mucoromycetes</taxon>
        <taxon>Mucorales</taxon>
        <taxon>Cunninghamellaceae</taxon>
        <taxon>Absidia</taxon>
    </lineage>
</organism>
<comment type="subcellular location">
    <subcellularLocation>
        <location evidence="1">Endoplasmic reticulum membrane</location>
        <topology evidence="1">Multi-pass membrane protein</topology>
    </subcellularLocation>
</comment>
<evidence type="ECO:0000256" key="4">
    <source>
        <dbReference type="ARBA" id="ARBA00022692"/>
    </source>
</evidence>
<keyword evidence="4 8" id="KW-0812">Transmembrane</keyword>
<sequence length="208" mass="22798">MTSIVQPFFIALASTAINYACVFRIPSTHLVKEPLPTLATALPLLLVAHSTLLTISLLLKQNFRVVILLKALGCTALAATVLHIVIVLFGASLFDKFYSTSLFASFLAVASVMPAFETLAPTSGSIWMKVYLQHCPTTTTEIYAYTQVICVLLGAWIGAIVLPLDWEREWQDWPLSCVISTFLGHFVGVATGFVWSSLKLLFGKKKSE</sequence>
<evidence type="ECO:0000256" key="7">
    <source>
        <dbReference type="ARBA" id="ARBA00023136"/>
    </source>
</evidence>
<keyword evidence="3" id="KW-0337">GPI-anchor biosynthesis</keyword>
<feature type="transmembrane region" description="Helical" evidence="8">
    <location>
        <begin position="38"/>
        <end position="59"/>
    </location>
</feature>
<dbReference type="OrthoDB" id="17366at2759"/>
<protein>
    <recommendedName>
        <fullName evidence="11">Glycosylphosphatidylinositol anchor biosynthesis protein 11</fullName>
    </recommendedName>
</protein>
<evidence type="ECO:0000256" key="2">
    <source>
        <dbReference type="ARBA" id="ARBA00004687"/>
    </source>
</evidence>
<name>A0A163JEI7_ABSGL</name>
<dbReference type="InParanoid" id="A0A163JEI7"/>
<evidence type="ECO:0000256" key="3">
    <source>
        <dbReference type="ARBA" id="ARBA00022502"/>
    </source>
</evidence>